<dbReference type="InterPro" id="IPR029787">
    <property type="entry name" value="Nucleotide_cyclase"/>
</dbReference>
<accession>A0A645HIB6</accession>
<evidence type="ECO:0000313" key="2">
    <source>
        <dbReference type="EMBL" id="MPN38758.1"/>
    </source>
</evidence>
<evidence type="ECO:0000259" key="1">
    <source>
        <dbReference type="PROSITE" id="PS50887"/>
    </source>
</evidence>
<dbReference type="NCBIfam" id="TIGR00254">
    <property type="entry name" value="GGDEF"/>
    <property type="match status" value="1"/>
</dbReference>
<dbReference type="InterPro" id="IPR043128">
    <property type="entry name" value="Rev_trsase/Diguanyl_cyclase"/>
</dbReference>
<name>A0A645HIB6_9ZZZZ</name>
<dbReference type="Gene3D" id="3.30.70.270">
    <property type="match status" value="1"/>
</dbReference>
<dbReference type="PANTHER" id="PTHR44757">
    <property type="entry name" value="DIGUANYLATE CYCLASE DGCP"/>
    <property type="match status" value="1"/>
</dbReference>
<proteinExistence type="predicted"/>
<dbReference type="Pfam" id="PF00990">
    <property type="entry name" value="GGDEF"/>
    <property type="match status" value="1"/>
</dbReference>
<dbReference type="CDD" id="cd01949">
    <property type="entry name" value="GGDEF"/>
    <property type="match status" value="1"/>
</dbReference>
<dbReference type="AlphaFoldDB" id="A0A645HIB6"/>
<dbReference type="SUPFAM" id="SSF55073">
    <property type="entry name" value="Nucleotide cyclase"/>
    <property type="match status" value="1"/>
</dbReference>
<dbReference type="InterPro" id="IPR000160">
    <property type="entry name" value="GGDEF_dom"/>
</dbReference>
<dbReference type="PANTHER" id="PTHR44757:SF2">
    <property type="entry name" value="BIOFILM ARCHITECTURE MAINTENANCE PROTEIN MBAA"/>
    <property type="match status" value="1"/>
</dbReference>
<feature type="domain" description="GGDEF" evidence="1">
    <location>
        <begin position="1"/>
        <end position="105"/>
    </location>
</feature>
<dbReference type="InterPro" id="IPR052155">
    <property type="entry name" value="Biofilm_reg_signaling"/>
</dbReference>
<sequence>MLVSFATGMKRLFRAGDYLSRIGGDEYMVFLKNIYEDGDALEKAESLRAEMSGLSKIIRIPVSLSIGIAIYHRDGNSFEALYRAADEALYHVKRNGKNNISFFSVSIHPEELAASDMREMDELDDI</sequence>
<gene>
    <name evidence="2" type="ORF">SDC9_186283</name>
</gene>
<organism evidence="2">
    <name type="scientific">bioreactor metagenome</name>
    <dbReference type="NCBI Taxonomy" id="1076179"/>
    <lineage>
        <taxon>unclassified sequences</taxon>
        <taxon>metagenomes</taxon>
        <taxon>ecological metagenomes</taxon>
    </lineage>
</organism>
<dbReference type="SMART" id="SM00267">
    <property type="entry name" value="GGDEF"/>
    <property type="match status" value="1"/>
</dbReference>
<comment type="caution">
    <text evidence="2">The sequence shown here is derived from an EMBL/GenBank/DDBJ whole genome shotgun (WGS) entry which is preliminary data.</text>
</comment>
<dbReference type="PROSITE" id="PS50887">
    <property type="entry name" value="GGDEF"/>
    <property type="match status" value="1"/>
</dbReference>
<protein>
    <submittedName>
        <fullName evidence="2">Putative signaling protein</fullName>
    </submittedName>
</protein>
<dbReference type="EMBL" id="VSSQ01094183">
    <property type="protein sequence ID" value="MPN38758.1"/>
    <property type="molecule type" value="Genomic_DNA"/>
</dbReference>
<reference evidence="2" key="1">
    <citation type="submission" date="2019-08" db="EMBL/GenBank/DDBJ databases">
        <authorList>
            <person name="Kucharzyk K."/>
            <person name="Murdoch R.W."/>
            <person name="Higgins S."/>
            <person name="Loffler F."/>
        </authorList>
    </citation>
    <scope>NUCLEOTIDE SEQUENCE</scope>
</reference>